<dbReference type="Gene3D" id="3.40.50.2000">
    <property type="entry name" value="Glycogen Phosphorylase B"/>
    <property type="match status" value="1"/>
</dbReference>
<keyword evidence="6 11" id="KW-0441">Lipid A biosynthesis</keyword>
<dbReference type="PANTHER" id="PTHR30372">
    <property type="entry name" value="LIPID-A-DISACCHARIDE SYNTHASE"/>
    <property type="match status" value="1"/>
</dbReference>
<evidence type="ECO:0000256" key="4">
    <source>
        <dbReference type="ARBA" id="ARBA00020902"/>
    </source>
</evidence>
<evidence type="ECO:0000256" key="11">
    <source>
        <dbReference type="HAMAP-Rule" id="MF_00392"/>
    </source>
</evidence>
<comment type="caution">
    <text evidence="12">The sequence shown here is derived from an EMBL/GenBank/DDBJ whole genome shotgun (WGS) entry which is preliminary data.</text>
</comment>
<evidence type="ECO:0000256" key="8">
    <source>
        <dbReference type="ARBA" id="ARBA00022679"/>
    </source>
</evidence>
<dbReference type="AlphaFoldDB" id="A0A7W2TVI5"/>
<evidence type="ECO:0000256" key="5">
    <source>
        <dbReference type="ARBA" id="ARBA00022516"/>
    </source>
</evidence>
<dbReference type="SUPFAM" id="SSF53756">
    <property type="entry name" value="UDP-Glycosyltransferase/glycogen phosphorylase"/>
    <property type="match status" value="1"/>
</dbReference>
<evidence type="ECO:0000256" key="10">
    <source>
        <dbReference type="ARBA" id="ARBA00048975"/>
    </source>
</evidence>
<dbReference type="Proteomes" id="UP000539350">
    <property type="component" value="Unassembled WGS sequence"/>
</dbReference>
<reference evidence="12 13" key="1">
    <citation type="submission" date="2020-07" db="EMBL/GenBank/DDBJ databases">
        <title>Halieaceae bacterium, F7430, whole genome shotgun sequencing project.</title>
        <authorList>
            <person name="Jiang S."/>
            <person name="Liu Z.W."/>
            <person name="Du Z.J."/>
        </authorList>
    </citation>
    <scope>NUCLEOTIDE SEQUENCE [LARGE SCALE GENOMIC DNA]</scope>
    <source>
        <strain evidence="12 13">F7430</strain>
    </source>
</reference>
<dbReference type="GO" id="GO:0005543">
    <property type="term" value="F:phospholipid binding"/>
    <property type="evidence" value="ECO:0007669"/>
    <property type="project" value="TreeGrafter"/>
</dbReference>
<keyword evidence="9 11" id="KW-0443">Lipid metabolism</keyword>
<comment type="pathway">
    <text evidence="11">Bacterial outer membrane biogenesis; LPS lipid A biosynthesis.</text>
</comment>
<dbReference type="GO" id="GO:0016020">
    <property type="term" value="C:membrane"/>
    <property type="evidence" value="ECO:0007669"/>
    <property type="project" value="GOC"/>
</dbReference>
<dbReference type="NCBIfam" id="TIGR00215">
    <property type="entry name" value="lpxB"/>
    <property type="match status" value="1"/>
</dbReference>
<keyword evidence="7 11" id="KW-0328">Glycosyltransferase</keyword>
<dbReference type="GO" id="GO:0008915">
    <property type="term" value="F:lipid-A-disaccharide synthase activity"/>
    <property type="evidence" value="ECO:0007669"/>
    <property type="project" value="UniProtKB-UniRule"/>
</dbReference>
<comment type="catalytic activity">
    <reaction evidence="10 11">
        <text>a lipid X + a UDP-2-N,3-O-bis[(3R)-3-hydroxyacyl]-alpha-D-glucosamine = a lipid A disaccharide + UDP + H(+)</text>
        <dbReference type="Rhea" id="RHEA:67828"/>
        <dbReference type="ChEBI" id="CHEBI:15378"/>
        <dbReference type="ChEBI" id="CHEBI:58223"/>
        <dbReference type="ChEBI" id="CHEBI:137748"/>
        <dbReference type="ChEBI" id="CHEBI:176338"/>
        <dbReference type="ChEBI" id="CHEBI:176343"/>
        <dbReference type="EC" id="2.4.1.182"/>
    </reaction>
</comment>
<accession>A0A7W2TVI5</accession>
<evidence type="ECO:0000256" key="1">
    <source>
        <dbReference type="ARBA" id="ARBA00002056"/>
    </source>
</evidence>
<comment type="function">
    <text evidence="1 11">Condensation of UDP-2,3-diacylglucosamine and 2,3-diacylglucosamine-1-phosphate to form lipid A disaccharide, a precursor of lipid A, a phosphorylated glycolipid that anchors the lipopolysaccharide to the outer membrane of the cell.</text>
</comment>
<dbReference type="RefSeq" id="WP_182170343.1">
    <property type="nucleotide sequence ID" value="NZ_JACFXU010000013.1"/>
</dbReference>
<evidence type="ECO:0000313" key="12">
    <source>
        <dbReference type="EMBL" id="MBA6412740.1"/>
    </source>
</evidence>
<keyword evidence="5 11" id="KW-0444">Lipid biosynthesis</keyword>
<dbReference type="PANTHER" id="PTHR30372:SF4">
    <property type="entry name" value="LIPID-A-DISACCHARIDE SYNTHASE, MITOCHONDRIAL-RELATED"/>
    <property type="match status" value="1"/>
</dbReference>
<protein>
    <recommendedName>
        <fullName evidence="4 11">Lipid-A-disaccharide synthase</fullName>
        <ecNumber evidence="3 11">2.4.1.182</ecNumber>
    </recommendedName>
</protein>
<dbReference type="Pfam" id="PF02684">
    <property type="entry name" value="LpxB"/>
    <property type="match status" value="1"/>
</dbReference>
<dbReference type="InterPro" id="IPR003835">
    <property type="entry name" value="Glyco_trans_19"/>
</dbReference>
<dbReference type="GO" id="GO:0009245">
    <property type="term" value="P:lipid A biosynthetic process"/>
    <property type="evidence" value="ECO:0007669"/>
    <property type="project" value="UniProtKB-UniRule"/>
</dbReference>
<comment type="similarity">
    <text evidence="2 11">Belongs to the LpxB family.</text>
</comment>
<dbReference type="UniPathway" id="UPA00973"/>
<evidence type="ECO:0000313" key="13">
    <source>
        <dbReference type="Proteomes" id="UP000539350"/>
    </source>
</evidence>
<dbReference type="HAMAP" id="MF_00392">
    <property type="entry name" value="LpxB"/>
    <property type="match status" value="1"/>
</dbReference>
<dbReference type="EMBL" id="JACFXU010000013">
    <property type="protein sequence ID" value="MBA6412740.1"/>
    <property type="molecule type" value="Genomic_DNA"/>
</dbReference>
<dbReference type="EC" id="2.4.1.182" evidence="3 11"/>
<keyword evidence="13" id="KW-1185">Reference proteome</keyword>
<sequence length="379" mass="41265">MRIGILAGEASGDILGSRVLAALRERVPELQVEGIGGPLMEAQGLQSMFPMERLSVMGFVEPLKRLPELLRIRRALYRHFRDNPPDLFLGIDSPDFNLRLERKLREVGVKTAHLVSPTVWAWRQGRIKGIRRAVDRVLCLFPFELPIYQQHNVAASFVGHPLADEIPRQVDTPAARAALGLPVDGKVLALLPGSRGAEVSQLAPLFFEAARALCSRLPNLHVVLPAANPARRQQLELLLASYPDLPLTLVDGQSREIMAAADAVLLASGTATLEAMLLKRPMVVAYRMSPMSWALVSRLVKTPWASLPNILAGRALVPELIQNDASASAMCDALLPLLQGAGAAQEQEQAFDAIHQELALGFAQHTAEALLDMLAEGKS</sequence>
<proteinExistence type="inferred from homology"/>
<evidence type="ECO:0000256" key="6">
    <source>
        <dbReference type="ARBA" id="ARBA00022556"/>
    </source>
</evidence>
<evidence type="ECO:0000256" key="3">
    <source>
        <dbReference type="ARBA" id="ARBA00012687"/>
    </source>
</evidence>
<evidence type="ECO:0000256" key="9">
    <source>
        <dbReference type="ARBA" id="ARBA00023098"/>
    </source>
</evidence>
<name>A0A7W2TVI5_9GAMM</name>
<evidence type="ECO:0000256" key="7">
    <source>
        <dbReference type="ARBA" id="ARBA00022676"/>
    </source>
</evidence>
<organism evidence="12 13">
    <name type="scientific">Sediminihaliea albiluteola</name>
    <dbReference type="NCBI Taxonomy" id="2758564"/>
    <lineage>
        <taxon>Bacteria</taxon>
        <taxon>Pseudomonadati</taxon>
        <taxon>Pseudomonadota</taxon>
        <taxon>Gammaproteobacteria</taxon>
        <taxon>Cellvibrionales</taxon>
        <taxon>Halieaceae</taxon>
        <taxon>Sediminihaliea</taxon>
    </lineage>
</organism>
<keyword evidence="8 11" id="KW-0808">Transferase</keyword>
<gene>
    <name evidence="11 12" type="primary">lpxB</name>
    <name evidence="12" type="ORF">H2508_06390</name>
</gene>
<evidence type="ECO:0000256" key="2">
    <source>
        <dbReference type="ARBA" id="ARBA00007868"/>
    </source>
</evidence>